<organism evidence="3 4">
    <name type="scientific">Nocardiopsis metallicus</name>
    <dbReference type="NCBI Taxonomy" id="179819"/>
    <lineage>
        <taxon>Bacteria</taxon>
        <taxon>Bacillati</taxon>
        <taxon>Actinomycetota</taxon>
        <taxon>Actinomycetes</taxon>
        <taxon>Streptosporangiales</taxon>
        <taxon>Nocardiopsidaceae</taxon>
        <taxon>Nocardiopsis</taxon>
    </lineage>
</organism>
<feature type="domain" description="Aminoglycoside phosphotransferase" evidence="2">
    <location>
        <begin position="56"/>
        <end position="205"/>
    </location>
</feature>
<dbReference type="EMBL" id="JACHDO010000001">
    <property type="protein sequence ID" value="MBB5490102.1"/>
    <property type="molecule type" value="Genomic_DNA"/>
</dbReference>
<dbReference type="SUPFAM" id="SSF56112">
    <property type="entry name" value="Protein kinase-like (PK-like)"/>
    <property type="match status" value="1"/>
</dbReference>
<evidence type="ECO:0000259" key="2">
    <source>
        <dbReference type="Pfam" id="PF01636"/>
    </source>
</evidence>
<keyword evidence="4" id="KW-1185">Reference proteome</keyword>
<gene>
    <name evidence="3" type="ORF">HNR07_001239</name>
</gene>
<keyword evidence="3" id="KW-0808">Transferase</keyword>
<dbReference type="RefSeq" id="WP_184363012.1">
    <property type="nucleotide sequence ID" value="NZ_BAAAKM010000022.1"/>
</dbReference>
<accession>A0A840W215</accession>
<dbReference type="GO" id="GO:0016301">
    <property type="term" value="F:kinase activity"/>
    <property type="evidence" value="ECO:0007669"/>
    <property type="project" value="UniProtKB-KW"/>
</dbReference>
<reference evidence="3 4" key="1">
    <citation type="submission" date="2020-08" db="EMBL/GenBank/DDBJ databases">
        <title>Sequencing the genomes of 1000 actinobacteria strains.</title>
        <authorList>
            <person name="Klenk H.-P."/>
        </authorList>
    </citation>
    <scope>NUCLEOTIDE SEQUENCE [LARGE SCALE GENOMIC DNA]</scope>
    <source>
        <strain evidence="3 4">DSM 44598</strain>
    </source>
</reference>
<dbReference type="AlphaFoldDB" id="A0A840W215"/>
<feature type="region of interest" description="Disordered" evidence="1">
    <location>
        <begin position="1"/>
        <end position="21"/>
    </location>
</feature>
<evidence type="ECO:0000313" key="3">
    <source>
        <dbReference type="EMBL" id="MBB5490102.1"/>
    </source>
</evidence>
<comment type="caution">
    <text evidence="3">The sequence shown here is derived from an EMBL/GenBank/DDBJ whole genome shotgun (WGS) entry which is preliminary data.</text>
</comment>
<dbReference type="Pfam" id="PF01636">
    <property type="entry name" value="APH"/>
    <property type="match status" value="1"/>
</dbReference>
<evidence type="ECO:0000256" key="1">
    <source>
        <dbReference type="SAM" id="MobiDB-lite"/>
    </source>
</evidence>
<evidence type="ECO:0000313" key="4">
    <source>
        <dbReference type="Proteomes" id="UP000579647"/>
    </source>
</evidence>
<dbReference type="Gene3D" id="3.90.1200.10">
    <property type="match status" value="1"/>
</dbReference>
<name>A0A840W215_9ACTN</name>
<dbReference type="InterPro" id="IPR002575">
    <property type="entry name" value="Aminoglycoside_PTrfase"/>
</dbReference>
<dbReference type="Proteomes" id="UP000579647">
    <property type="component" value="Unassembled WGS sequence"/>
</dbReference>
<dbReference type="InterPro" id="IPR011009">
    <property type="entry name" value="Kinase-like_dom_sf"/>
</dbReference>
<protein>
    <submittedName>
        <fullName evidence="3">Aminoglycoside phosphotransferase (APT) family kinase protein</fullName>
    </submittedName>
</protein>
<keyword evidence="3" id="KW-0418">Kinase</keyword>
<sequence length="286" mass="31409">MTHSDRSPAAPSAASENDYDDVEVLEGGNVSDQVLRIGATVRKPWLRSSPAVTSLLRHLHLRGYSGSPITYGERPRGYQRLAFVPGTLADRMPPMTTDELRELGAMVRRLHDLTADYRPAADAQWESVFPPEEPEVICHNDLAPWNLVRDPGGGPESWCLIDWDGAGPASRMGDLGYAAHGFVPLHEGGDPEADGRRLRALAEGYGCDADQRRTLPGAALRRVRGMFEVLEEGARTGQQPWARLYTEGHADHWGAAAAYIARHQERWGQMLADQAGRTHTNAAEMG</sequence>
<proteinExistence type="predicted"/>